<dbReference type="EMBL" id="LLXL01000226">
    <property type="protein sequence ID" value="PKK75678.1"/>
    <property type="molecule type" value="Genomic_DNA"/>
</dbReference>
<accession>A0A2N1NP79</accession>
<dbReference type="Proteomes" id="UP000233469">
    <property type="component" value="Unassembled WGS sequence"/>
</dbReference>
<comment type="caution">
    <text evidence="1">The sequence shown here is derived from an EMBL/GenBank/DDBJ whole genome shotgun (WGS) entry which is preliminary data.</text>
</comment>
<evidence type="ECO:0000313" key="2">
    <source>
        <dbReference type="Proteomes" id="UP000233469"/>
    </source>
</evidence>
<gene>
    <name evidence="1" type="ORF">RhiirC2_773320</name>
</gene>
<sequence length="156" mass="18720">MDSGTGNYLVTYSNLGVNKQFKMIKEQEKYKKRFTNSLKSHKNKRNYTNNRFESKPVVSKHQLKRRCDILKKHYISNKELEFLEYFLKLRKKKEAAFEREDIKMAEQSTSAGKNTMVDSITTNFQELEIREQDNVLPWQEILRREIPITRPEFHRG</sequence>
<evidence type="ECO:0000313" key="1">
    <source>
        <dbReference type="EMBL" id="PKK75678.1"/>
    </source>
</evidence>
<dbReference type="VEuPathDB" id="FungiDB:RhiirA1_467205"/>
<name>A0A2N1NP79_9GLOM</name>
<protein>
    <submittedName>
        <fullName evidence="1">Uncharacterized protein</fullName>
    </submittedName>
</protein>
<organism evidence="1 2">
    <name type="scientific">Rhizophagus irregularis</name>
    <dbReference type="NCBI Taxonomy" id="588596"/>
    <lineage>
        <taxon>Eukaryota</taxon>
        <taxon>Fungi</taxon>
        <taxon>Fungi incertae sedis</taxon>
        <taxon>Mucoromycota</taxon>
        <taxon>Glomeromycotina</taxon>
        <taxon>Glomeromycetes</taxon>
        <taxon>Glomerales</taxon>
        <taxon>Glomeraceae</taxon>
        <taxon>Rhizophagus</taxon>
    </lineage>
</organism>
<reference evidence="1 2" key="2">
    <citation type="submission" date="2017-10" db="EMBL/GenBank/DDBJ databases">
        <title>Extensive intraspecific genome diversity in a model arbuscular mycorrhizal fungus.</title>
        <authorList>
            <person name="Chen E.C.H."/>
            <person name="Morin E."/>
            <person name="Baudet D."/>
            <person name="Noel J."/>
            <person name="Ndikumana S."/>
            <person name="Charron P."/>
            <person name="St-Onge C."/>
            <person name="Giorgi J."/>
            <person name="Grigoriev I.V."/>
            <person name="Roux C."/>
            <person name="Martin F.M."/>
            <person name="Corradi N."/>
        </authorList>
    </citation>
    <scope>NUCLEOTIDE SEQUENCE [LARGE SCALE GENOMIC DNA]</scope>
    <source>
        <strain evidence="1 2">C2</strain>
    </source>
</reference>
<reference evidence="1 2" key="1">
    <citation type="submission" date="2016-04" db="EMBL/GenBank/DDBJ databases">
        <title>Genome analyses suggest a sexual origin of heterokaryosis in a supposedly ancient asexual fungus.</title>
        <authorList>
            <person name="Ropars J."/>
            <person name="Sedzielewska K."/>
            <person name="Noel J."/>
            <person name="Charron P."/>
            <person name="Farinelli L."/>
            <person name="Marton T."/>
            <person name="Kruger M."/>
            <person name="Pelin A."/>
            <person name="Brachmann A."/>
            <person name="Corradi N."/>
        </authorList>
    </citation>
    <scope>NUCLEOTIDE SEQUENCE [LARGE SCALE GENOMIC DNA]</scope>
    <source>
        <strain evidence="1 2">C2</strain>
    </source>
</reference>
<dbReference type="AlphaFoldDB" id="A0A2N1NP79"/>
<proteinExistence type="predicted"/>